<evidence type="ECO:0000256" key="1">
    <source>
        <dbReference type="SAM" id="MobiDB-lite"/>
    </source>
</evidence>
<feature type="domain" description="Pre-C2HC" evidence="2">
    <location>
        <begin position="275"/>
        <end position="343"/>
    </location>
</feature>
<dbReference type="AlphaFoldDB" id="A0A2J7Q0G5"/>
<dbReference type="STRING" id="105785.A0A2J7Q0G5"/>
<feature type="compositionally biased region" description="Low complexity" evidence="1">
    <location>
        <begin position="65"/>
        <end position="79"/>
    </location>
</feature>
<dbReference type="InParanoid" id="A0A2J7Q0G5"/>
<evidence type="ECO:0000259" key="2">
    <source>
        <dbReference type="SMART" id="SM00596"/>
    </source>
</evidence>
<dbReference type="InterPro" id="IPR006579">
    <property type="entry name" value="Pre_C2HC_dom"/>
</dbReference>
<gene>
    <name evidence="3" type="ORF">B7P43_G09299</name>
</gene>
<dbReference type="SMART" id="SM00596">
    <property type="entry name" value="PRE_C2HC"/>
    <property type="match status" value="1"/>
</dbReference>
<feature type="compositionally biased region" description="Polar residues" evidence="1">
    <location>
        <begin position="124"/>
        <end position="133"/>
    </location>
</feature>
<feature type="compositionally biased region" description="Polar residues" evidence="1">
    <location>
        <begin position="80"/>
        <end position="102"/>
    </location>
</feature>
<feature type="compositionally biased region" description="Polar residues" evidence="1">
    <location>
        <begin position="149"/>
        <end position="158"/>
    </location>
</feature>
<feature type="region of interest" description="Disordered" evidence="1">
    <location>
        <begin position="65"/>
        <end position="191"/>
    </location>
</feature>
<comment type="caution">
    <text evidence="3">The sequence shown here is derived from an EMBL/GenBank/DDBJ whole genome shotgun (WGS) entry which is preliminary data.</text>
</comment>
<evidence type="ECO:0000313" key="4">
    <source>
        <dbReference type="Proteomes" id="UP000235965"/>
    </source>
</evidence>
<proteinExistence type="predicted"/>
<evidence type="ECO:0000313" key="3">
    <source>
        <dbReference type="EMBL" id="PNF22075.1"/>
    </source>
</evidence>
<dbReference type="Proteomes" id="UP000235965">
    <property type="component" value="Unassembled WGS sequence"/>
</dbReference>
<feature type="compositionally biased region" description="Polar residues" evidence="1">
    <location>
        <begin position="172"/>
        <end position="184"/>
    </location>
</feature>
<keyword evidence="4" id="KW-1185">Reference proteome</keyword>
<dbReference type="EMBL" id="NEVH01019968">
    <property type="protein sequence ID" value="PNF22075.1"/>
    <property type="molecule type" value="Genomic_DNA"/>
</dbReference>
<dbReference type="OrthoDB" id="7487068at2759"/>
<organism evidence="3 4">
    <name type="scientific">Cryptotermes secundus</name>
    <dbReference type="NCBI Taxonomy" id="105785"/>
    <lineage>
        <taxon>Eukaryota</taxon>
        <taxon>Metazoa</taxon>
        <taxon>Ecdysozoa</taxon>
        <taxon>Arthropoda</taxon>
        <taxon>Hexapoda</taxon>
        <taxon>Insecta</taxon>
        <taxon>Pterygota</taxon>
        <taxon>Neoptera</taxon>
        <taxon>Polyneoptera</taxon>
        <taxon>Dictyoptera</taxon>
        <taxon>Blattodea</taxon>
        <taxon>Blattoidea</taxon>
        <taxon>Termitoidae</taxon>
        <taxon>Kalotermitidae</taxon>
        <taxon>Cryptotermitinae</taxon>
        <taxon>Cryptotermes</taxon>
    </lineage>
</organism>
<sequence>MFQPTHHPQNQCFSANQQQHPIQQQQIMQQQLMMQQQLTQQQQMIPYPQAPLQPQVMLQQPTMPQPVMQQPKPYQYQQTNHSVPPQQSSNVQPSTIMSQRTNQHGDKNTNKQNSSTSDRVDDPPTTTKYTWQTIKRKRMRLTPEEATEDQFQLNTQNKFAELSDLEDEDMQTNDTNKSTINSNQPREKKPPPIYIYGVTNYREMIKYISEVVEEEQYYCKALPKETIKINTNTADTYRKLIRKIQEDKIMHHTYQIRDERAYRIVLRNLHHTIPTEQIKEELQNHGHTVRNILNIQHRQTKEPLPLFFVDIEPKENNKNIYDIEFLCNSRIRVEAPRKKNTIVQCTRCQCYGHTKSYCMKPYACVKCGEEHNSTSCKKSPNTPPKCALCGGTHPANYKGCNIYKNLQNARRGAHSSKLTAAHKPNPIINTTDLNEFPFLPTTQQQVLNNSNNNNSDNINFVPIPLHQPTPYSQIVTQNQQPPNVTEQLSAFLNEFKAMFNQLISQNSMIINMLSTVINKIVN</sequence>
<protein>
    <recommendedName>
        <fullName evidence="2">Pre-C2HC domain-containing protein</fullName>
    </recommendedName>
</protein>
<name>A0A2J7Q0G5_9NEOP</name>
<accession>A0A2J7Q0G5</accession>
<reference evidence="3 4" key="1">
    <citation type="submission" date="2017-12" db="EMBL/GenBank/DDBJ databases">
        <title>Hemimetabolous genomes reveal molecular basis of termite eusociality.</title>
        <authorList>
            <person name="Harrison M.C."/>
            <person name="Jongepier E."/>
            <person name="Robertson H.M."/>
            <person name="Arning N."/>
            <person name="Bitard-Feildel T."/>
            <person name="Chao H."/>
            <person name="Childers C.P."/>
            <person name="Dinh H."/>
            <person name="Doddapaneni H."/>
            <person name="Dugan S."/>
            <person name="Gowin J."/>
            <person name="Greiner C."/>
            <person name="Han Y."/>
            <person name="Hu H."/>
            <person name="Hughes D.S.T."/>
            <person name="Huylmans A.-K."/>
            <person name="Kemena C."/>
            <person name="Kremer L.P.M."/>
            <person name="Lee S.L."/>
            <person name="Lopez-Ezquerra A."/>
            <person name="Mallet L."/>
            <person name="Monroy-Kuhn J.M."/>
            <person name="Moser A."/>
            <person name="Murali S.C."/>
            <person name="Muzny D.M."/>
            <person name="Otani S."/>
            <person name="Piulachs M.-D."/>
            <person name="Poelchau M."/>
            <person name="Qu J."/>
            <person name="Schaub F."/>
            <person name="Wada-Katsumata A."/>
            <person name="Worley K.C."/>
            <person name="Xie Q."/>
            <person name="Ylla G."/>
            <person name="Poulsen M."/>
            <person name="Gibbs R.A."/>
            <person name="Schal C."/>
            <person name="Richards S."/>
            <person name="Belles X."/>
            <person name="Korb J."/>
            <person name="Bornberg-Bauer E."/>
        </authorList>
    </citation>
    <scope>NUCLEOTIDE SEQUENCE [LARGE SCALE GENOMIC DNA]</scope>
    <source>
        <tissue evidence="3">Whole body</tissue>
    </source>
</reference>
<dbReference type="Pfam" id="PF07530">
    <property type="entry name" value="PRE_C2HC"/>
    <property type="match status" value="1"/>
</dbReference>